<dbReference type="EMBL" id="ASHM01084315">
    <property type="protein sequence ID" value="PNX61059.1"/>
    <property type="molecule type" value="Genomic_DNA"/>
</dbReference>
<dbReference type="AlphaFoldDB" id="A0A2K3JMX8"/>
<protein>
    <submittedName>
        <fullName evidence="1">Uncharacterized protein</fullName>
    </submittedName>
</protein>
<gene>
    <name evidence="1" type="ORF">L195_g049007</name>
    <name evidence="2" type="ORF">L195_g052259</name>
</gene>
<proteinExistence type="predicted"/>
<dbReference type="Proteomes" id="UP000236291">
    <property type="component" value="Unassembled WGS sequence"/>
</dbReference>
<reference evidence="1 3" key="1">
    <citation type="journal article" date="2014" name="Am. J. Bot.">
        <title>Genome assembly and annotation for red clover (Trifolium pratense; Fabaceae).</title>
        <authorList>
            <person name="Istvanek J."/>
            <person name="Jaros M."/>
            <person name="Krenek A."/>
            <person name="Repkova J."/>
        </authorList>
    </citation>
    <scope>NUCLEOTIDE SEQUENCE [LARGE SCALE GENOMIC DNA]</scope>
    <source>
        <strain evidence="3">cv. Tatra</strain>
        <tissue evidence="1">Young leaves</tissue>
    </source>
</reference>
<name>A0A2K3JMX8_TRIPR</name>
<sequence>MIDRHSSLNPTETPPPPLLITSDRKCALPVAVLGERLISHCFCSHSIMASINYVVVHFFLRPKFYCPSPNSVTLSSLLGSDLIICATKISGVDF</sequence>
<evidence type="ECO:0000313" key="3">
    <source>
        <dbReference type="Proteomes" id="UP000236291"/>
    </source>
</evidence>
<dbReference type="EMBL" id="ASHM01071349">
    <property type="protein sequence ID" value="PNX55379.1"/>
    <property type="molecule type" value="Genomic_DNA"/>
</dbReference>
<evidence type="ECO:0000313" key="1">
    <source>
        <dbReference type="EMBL" id="PNX55379.1"/>
    </source>
</evidence>
<reference evidence="1 3" key="2">
    <citation type="journal article" date="2017" name="Front. Plant Sci.">
        <title>Gene Classification and Mining of Molecular Markers Useful in Red Clover (Trifolium pratense) Breeding.</title>
        <authorList>
            <person name="Istvanek J."/>
            <person name="Dluhosova J."/>
            <person name="Dluhos P."/>
            <person name="Patkova L."/>
            <person name="Nedelnik J."/>
            <person name="Repkova J."/>
        </authorList>
    </citation>
    <scope>NUCLEOTIDE SEQUENCE [LARGE SCALE GENOMIC DNA]</scope>
    <source>
        <strain evidence="3">cv. Tatra</strain>
        <tissue evidence="1">Young leaves</tissue>
    </source>
</reference>
<comment type="caution">
    <text evidence="1">The sequence shown here is derived from an EMBL/GenBank/DDBJ whole genome shotgun (WGS) entry which is preliminary data.</text>
</comment>
<accession>A0A2K3JMX8</accession>
<organism evidence="1 3">
    <name type="scientific">Trifolium pratense</name>
    <name type="common">Red clover</name>
    <dbReference type="NCBI Taxonomy" id="57577"/>
    <lineage>
        <taxon>Eukaryota</taxon>
        <taxon>Viridiplantae</taxon>
        <taxon>Streptophyta</taxon>
        <taxon>Embryophyta</taxon>
        <taxon>Tracheophyta</taxon>
        <taxon>Spermatophyta</taxon>
        <taxon>Magnoliopsida</taxon>
        <taxon>eudicotyledons</taxon>
        <taxon>Gunneridae</taxon>
        <taxon>Pentapetalae</taxon>
        <taxon>rosids</taxon>
        <taxon>fabids</taxon>
        <taxon>Fabales</taxon>
        <taxon>Fabaceae</taxon>
        <taxon>Papilionoideae</taxon>
        <taxon>50 kb inversion clade</taxon>
        <taxon>NPAAA clade</taxon>
        <taxon>Hologalegina</taxon>
        <taxon>IRL clade</taxon>
        <taxon>Trifolieae</taxon>
        <taxon>Trifolium</taxon>
    </lineage>
</organism>
<evidence type="ECO:0000313" key="2">
    <source>
        <dbReference type="EMBL" id="PNX61059.1"/>
    </source>
</evidence>